<feature type="transmembrane region" description="Helical" evidence="6">
    <location>
        <begin position="230"/>
        <end position="252"/>
    </location>
</feature>
<keyword evidence="3 6" id="KW-0812">Transmembrane</keyword>
<dbReference type="PANTHER" id="PTHR12822:SF2">
    <property type="entry name" value="PROTEIN YIPF"/>
    <property type="match status" value="1"/>
</dbReference>
<keyword evidence="4 6" id="KW-1133">Transmembrane helix</keyword>
<feature type="transmembrane region" description="Helical" evidence="6">
    <location>
        <begin position="197"/>
        <end position="218"/>
    </location>
</feature>
<keyword evidence="10" id="KW-1185">Reference proteome</keyword>
<dbReference type="InterPro" id="IPR039765">
    <property type="entry name" value="Yip5/YIPF1/YIPF2"/>
</dbReference>
<dbReference type="EMBL" id="LT598489">
    <property type="protein sequence ID" value="SCW00015.1"/>
    <property type="molecule type" value="Genomic_DNA"/>
</dbReference>
<evidence type="ECO:0000259" key="8">
    <source>
        <dbReference type="Pfam" id="PF04893"/>
    </source>
</evidence>
<evidence type="ECO:0000256" key="6">
    <source>
        <dbReference type="RuleBase" id="RU361264"/>
    </source>
</evidence>
<sequence>MDDPNPFADSHAANYGASTKSYEPLETPPPYHDSAPADTNASAGADTRSYAHYFQISPEQLRERLAAALKLQKLQPEGQLELEPDLYAPVWVTATVVAALFFAHSVRLLVTALVHSTPLDTVTEYSRLTSCAFLFYAYTGLAPAAVHVIAGHVLGVRVHVTLPALVCIYGYANAAWVPVAVASSIANVLVASSAANVFGWVCVAAGAVHSGAVLFRQLRDVCDAEDAARWRPVLVAVLAVHAGFACAVKAVVF</sequence>
<feature type="region of interest" description="Disordered" evidence="7">
    <location>
        <begin position="1"/>
        <end position="43"/>
    </location>
</feature>
<dbReference type="STRING" id="4955.A0A1G4M879"/>
<proteinExistence type="inferred from homology"/>
<name>A0A1G4M879_LACFM</name>
<dbReference type="Pfam" id="PF04893">
    <property type="entry name" value="Yip1"/>
    <property type="match status" value="1"/>
</dbReference>
<evidence type="ECO:0000256" key="2">
    <source>
        <dbReference type="ARBA" id="ARBA00010596"/>
    </source>
</evidence>
<evidence type="ECO:0000313" key="10">
    <source>
        <dbReference type="Proteomes" id="UP000190831"/>
    </source>
</evidence>
<dbReference type="PANTHER" id="PTHR12822">
    <property type="entry name" value="PROTEIN YIPF"/>
    <property type="match status" value="1"/>
</dbReference>
<feature type="transmembrane region" description="Helical" evidence="6">
    <location>
        <begin position="168"/>
        <end position="190"/>
    </location>
</feature>
<evidence type="ECO:0000256" key="1">
    <source>
        <dbReference type="ARBA" id="ARBA00004141"/>
    </source>
</evidence>
<evidence type="ECO:0000256" key="7">
    <source>
        <dbReference type="SAM" id="MobiDB-lite"/>
    </source>
</evidence>
<evidence type="ECO:0000256" key="4">
    <source>
        <dbReference type="ARBA" id="ARBA00022989"/>
    </source>
</evidence>
<dbReference type="OMA" id="VFRRCVA"/>
<dbReference type="OrthoDB" id="10256463at2759"/>
<evidence type="ECO:0000256" key="5">
    <source>
        <dbReference type="ARBA" id="ARBA00023136"/>
    </source>
</evidence>
<comment type="similarity">
    <text evidence="2 6">Belongs to the YIP1 family.</text>
</comment>
<keyword evidence="5 6" id="KW-0472">Membrane</keyword>
<protein>
    <recommendedName>
        <fullName evidence="6">Protein YIP</fullName>
    </recommendedName>
</protein>
<dbReference type="GO" id="GO:0000139">
    <property type="term" value="C:Golgi membrane"/>
    <property type="evidence" value="ECO:0007669"/>
    <property type="project" value="UniProtKB-SubCell"/>
</dbReference>
<accession>A0A1G4M879</accession>
<evidence type="ECO:0000313" key="9">
    <source>
        <dbReference type="EMBL" id="SCW00015.1"/>
    </source>
</evidence>
<feature type="transmembrane region" description="Helical" evidence="6">
    <location>
        <begin position="131"/>
        <end position="156"/>
    </location>
</feature>
<evidence type="ECO:0000256" key="3">
    <source>
        <dbReference type="ARBA" id="ARBA00022692"/>
    </source>
</evidence>
<gene>
    <name evidence="9" type="ORF">LAFE_0B07580G</name>
</gene>
<feature type="domain" description="Yip1" evidence="8">
    <location>
        <begin position="83"/>
        <end position="244"/>
    </location>
</feature>
<dbReference type="InterPro" id="IPR006977">
    <property type="entry name" value="Yip1_dom"/>
</dbReference>
<feature type="transmembrane region" description="Helical" evidence="6">
    <location>
        <begin position="86"/>
        <end position="110"/>
    </location>
</feature>
<dbReference type="GO" id="GO:0031267">
    <property type="term" value="F:small GTPase binding"/>
    <property type="evidence" value="ECO:0007669"/>
    <property type="project" value="InterPro"/>
</dbReference>
<dbReference type="AlphaFoldDB" id="A0A1G4M879"/>
<dbReference type="GO" id="GO:0016192">
    <property type="term" value="P:vesicle-mediated transport"/>
    <property type="evidence" value="ECO:0007669"/>
    <property type="project" value="InterPro"/>
</dbReference>
<comment type="subcellular location">
    <subcellularLocation>
        <location evidence="6">Golgi apparatus membrane</location>
        <topology evidence="6">Multi-pass membrane protein</topology>
    </subcellularLocation>
    <subcellularLocation>
        <location evidence="1">Membrane</location>
        <topology evidence="1">Multi-pass membrane protein</topology>
    </subcellularLocation>
</comment>
<dbReference type="Proteomes" id="UP000190831">
    <property type="component" value="Chromosome B"/>
</dbReference>
<reference evidence="10" key="1">
    <citation type="submission" date="2016-03" db="EMBL/GenBank/DDBJ databases">
        <authorList>
            <person name="Devillers H."/>
        </authorList>
    </citation>
    <scope>NUCLEOTIDE SEQUENCE [LARGE SCALE GENOMIC DNA]</scope>
</reference>
<organism evidence="9 10">
    <name type="scientific">Lachancea fermentati</name>
    <name type="common">Zygosaccharomyces fermentati</name>
    <dbReference type="NCBI Taxonomy" id="4955"/>
    <lineage>
        <taxon>Eukaryota</taxon>
        <taxon>Fungi</taxon>
        <taxon>Dikarya</taxon>
        <taxon>Ascomycota</taxon>
        <taxon>Saccharomycotina</taxon>
        <taxon>Saccharomycetes</taxon>
        <taxon>Saccharomycetales</taxon>
        <taxon>Saccharomycetaceae</taxon>
        <taxon>Lachancea</taxon>
    </lineage>
</organism>